<dbReference type="Proteomes" id="UP001055167">
    <property type="component" value="Unassembled WGS sequence"/>
</dbReference>
<evidence type="ECO:0000313" key="4">
    <source>
        <dbReference type="EMBL" id="GJD51746.1"/>
    </source>
</evidence>
<keyword evidence="5" id="KW-1185">Reference proteome</keyword>
<dbReference type="CDD" id="cd13589">
    <property type="entry name" value="PBP2_polyamine_RpCGA009"/>
    <property type="match status" value="1"/>
</dbReference>
<comment type="caution">
    <text evidence="4">The sequence shown here is derived from an EMBL/GenBank/DDBJ whole genome shotgun (WGS) entry which is preliminary data.</text>
</comment>
<keyword evidence="2" id="KW-0574">Periplasm</keyword>
<evidence type="ECO:0000256" key="3">
    <source>
        <dbReference type="SAM" id="SignalP"/>
    </source>
</evidence>
<protein>
    <submittedName>
        <fullName evidence="4">Spermidine/putrescine-binding periplasmic protein</fullName>
    </submittedName>
</protein>
<reference evidence="4" key="2">
    <citation type="submission" date="2021-08" db="EMBL/GenBank/DDBJ databases">
        <authorList>
            <person name="Tani A."/>
            <person name="Ola A."/>
            <person name="Ogura Y."/>
            <person name="Katsura K."/>
            <person name="Hayashi T."/>
        </authorList>
    </citation>
    <scope>NUCLEOTIDE SEQUENCE</scope>
    <source>
        <strain evidence="4">KCTC 52305</strain>
    </source>
</reference>
<feature type="signal peptide" evidence="3">
    <location>
        <begin position="1"/>
        <end position="18"/>
    </location>
</feature>
<reference evidence="4" key="1">
    <citation type="journal article" date="2021" name="Front. Microbiol.">
        <title>Comprehensive Comparative Genomics and Phenotyping of Methylobacterium Species.</title>
        <authorList>
            <person name="Alessa O."/>
            <person name="Ogura Y."/>
            <person name="Fujitani Y."/>
            <person name="Takami H."/>
            <person name="Hayashi T."/>
            <person name="Sahin N."/>
            <person name="Tani A."/>
        </authorList>
    </citation>
    <scope>NUCLEOTIDE SEQUENCE</scope>
    <source>
        <strain evidence="4">KCTC 52305</strain>
    </source>
</reference>
<dbReference type="PANTHER" id="PTHR30006:SF2">
    <property type="entry name" value="ABC TRANSPORTER SUBSTRATE-BINDING PROTEIN"/>
    <property type="match status" value="1"/>
</dbReference>
<dbReference type="EMBL" id="BPQH01000015">
    <property type="protein sequence ID" value="GJD51746.1"/>
    <property type="molecule type" value="Genomic_DNA"/>
</dbReference>
<dbReference type="Pfam" id="PF13416">
    <property type="entry name" value="SBP_bac_8"/>
    <property type="match status" value="1"/>
</dbReference>
<sequence length="348" mass="37492">MKTSTVLAAALAAGVAIAATHALAQQTVTLMAYSGLFQERYTAAVVEPFMKANPGIKVEFFGLPNSAQMLGNLRAQKAAPQADVVIMDVSVSKAATDERLLVKIDEASVPNIKDLYPSTRIPGIDGVAVTFDNLMLLYNSDAVKTEPRSWMDLADPRYKGKVAFNGMPDIQGLSLVLILDRARGGTDYLRSVEKGIAAAGEIASNVQTWEPKPEIYPVIVSGQADIGLGWNARAQVNARVSGGKLKAVLPQEGSVFQVNTINQVANGPGKDAAAKFIDYALSAEVQKSFTEVMYYSPTNARAQISEAAIARTAAKSMDKVIPVDWIALAKVREPIMEQWRRKVIPLSR</sequence>
<evidence type="ECO:0000256" key="2">
    <source>
        <dbReference type="ARBA" id="ARBA00022764"/>
    </source>
</evidence>
<dbReference type="RefSeq" id="WP_128565319.1">
    <property type="nucleotide sequence ID" value="NZ_BPQH01000015.1"/>
</dbReference>
<keyword evidence="1 3" id="KW-0732">Signal</keyword>
<dbReference type="PANTHER" id="PTHR30006">
    <property type="entry name" value="THIAMINE-BINDING PERIPLASMIC PROTEIN-RELATED"/>
    <property type="match status" value="1"/>
</dbReference>
<proteinExistence type="predicted"/>
<organism evidence="4 5">
    <name type="scientific">Methylobacterium crusticola</name>
    <dbReference type="NCBI Taxonomy" id="1697972"/>
    <lineage>
        <taxon>Bacteria</taxon>
        <taxon>Pseudomonadati</taxon>
        <taxon>Pseudomonadota</taxon>
        <taxon>Alphaproteobacteria</taxon>
        <taxon>Hyphomicrobiales</taxon>
        <taxon>Methylobacteriaceae</taxon>
        <taxon>Methylobacterium</taxon>
    </lineage>
</organism>
<dbReference type="SUPFAM" id="SSF53850">
    <property type="entry name" value="Periplasmic binding protein-like II"/>
    <property type="match status" value="1"/>
</dbReference>
<dbReference type="InterPro" id="IPR006059">
    <property type="entry name" value="SBP"/>
</dbReference>
<evidence type="ECO:0000313" key="5">
    <source>
        <dbReference type="Proteomes" id="UP001055167"/>
    </source>
</evidence>
<dbReference type="Gene3D" id="3.40.190.10">
    <property type="entry name" value="Periplasmic binding protein-like II"/>
    <property type="match status" value="2"/>
</dbReference>
<accession>A0ABQ4R394</accession>
<feature type="chain" id="PRO_5045827311" evidence="3">
    <location>
        <begin position="19"/>
        <end position="348"/>
    </location>
</feature>
<name>A0ABQ4R394_9HYPH</name>
<gene>
    <name evidence="4" type="primary">potD</name>
    <name evidence="4" type="ORF">OPKNFCMD_4503</name>
</gene>
<evidence type="ECO:0000256" key="1">
    <source>
        <dbReference type="ARBA" id="ARBA00022729"/>
    </source>
</evidence>